<proteinExistence type="predicted"/>
<protein>
    <submittedName>
        <fullName evidence="2">Uncharacterized protein</fullName>
    </submittedName>
</protein>
<feature type="region of interest" description="Disordered" evidence="1">
    <location>
        <begin position="74"/>
        <end position="97"/>
    </location>
</feature>
<reference evidence="2 3" key="1">
    <citation type="submission" date="2021-06" db="EMBL/GenBank/DDBJ databases">
        <authorList>
            <person name="Palmer J.M."/>
        </authorList>
    </citation>
    <scope>NUCLEOTIDE SEQUENCE [LARGE SCALE GENOMIC DNA]</scope>
    <source>
        <strain evidence="3">if_2019</strain>
        <tissue evidence="2">Muscle</tissue>
    </source>
</reference>
<comment type="caution">
    <text evidence="2">The sequence shown here is derived from an EMBL/GenBank/DDBJ whole genome shotgun (WGS) entry which is preliminary data.</text>
</comment>
<dbReference type="EMBL" id="JAHRIQ010047435">
    <property type="protein sequence ID" value="MEQ2236502.1"/>
    <property type="molecule type" value="Genomic_DNA"/>
</dbReference>
<dbReference type="Proteomes" id="UP001482620">
    <property type="component" value="Unassembled WGS sequence"/>
</dbReference>
<organism evidence="2 3">
    <name type="scientific">Ilyodon furcidens</name>
    <name type="common">goldbreast splitfin</name>
    <dbReference type="NCBI Taxonomy" id="33524"/>
    <lineage>
        <taxon>Eukaryota</taxon>
        <taxon>Metazoa</taxon>
        <taxon>Chordata</taxon>
        <taxon>Craniata</taxon>
        <taxon>Vertebrata</taxon>
        <taxon>Euteleostomi</taxon>
        <taxon>Actinopterygii</taxon>
        <taxon>Neopterygii</taxon>
        <taxon>Teleostei</taxon>
        <taxon>Neoteleostei</taxon>
        <taxon>Acanthomorphata</taxon>
        <taxon>Ovalentaria</taxon>
        <taxon>Atherinomorphae</taxon>
        <taxon>Cyprinodontiformes</taxon>
        <taxon>Goodeidae</taxon>
        <taxon>Ilyodon</taxon>
    </lineage>
</organism>
<evidence type="ECO:0000313" key="2">
    <source>
        <dbReference type="EMBL" id="MEQ2236502.1"/>
    </source>
</evidence>
<accession>A0ABV0TVY4</accession>
<feature type="compositionally biased region" description="Basic residues" evidence="1">
    <location>
        <begin position="75"/>
        <end position="92"/>
    </location>
</feature>
<sequence>MESVTMVTEFTCPAFVRSFSSTSAENWSVFLLQNRTGLDSGPTQSEWYPFNRTNRDKWTVSFSARLLEHGMNGRKQNHQHIRLTQRHRKAARPPREAETETVLHTQRMSLHNGVFMFKCNIHNCPLFVQLLLLSACWCSAVCRGRASSSSDSCSHLLRLMQHLHPAEIRFLSASKYTSQVSQ</sequence>
<evidence type="ECO:0000313" key="3">
    <source>
        <dbReference type="Proteomes" id="UP001482620"/>
    </source>
</evidence>
<gene>
    <name evidence="2" type="ORF">ILYODFUR_013460</name>
</gene>
<keyword evidence="3" id="KW-1185">Reference proteome</keyword>
<name>A0ABV0TVY4_9TELE</name>
<evidence type="ECO:0000256" key="1">
    <source>
        <dbReference type="SAM" id="MobiDB-lite"/>
    </source>
</evidence>